<dbReference type="Proteomes" id="UP000790709">
    <property type="component" value="Unassembled WGS sequence"/>
</dbReference>
<evidence type="ECO:0000313" key="2">
    <source>
        <dbReference type="Proteomes" id="UP000790709"/>
    </source>
</evidence>
<organism evidence="1 2">
    <name type="scientific">Leucogyrophana mollusca</name>
    <dbReference type="NCBI Taxonomy" id="85980"/>
    <lineage>
        <taxon>Eukaryota</taxon>
        <taxon>Fungi</taxon>
        <taxon>Dikarya</taxon>
        <taxon>Basidiomycota</taxon>
        <taxon>Agaricomycotina</taxon>
        <taxon>Agaricomycetes</taxon>
        <taxon>Agaricomycetidae</taxon>
        <taxon>Boletales</taxon>
        <taxon>Boletales incertae sedis</taxon>
        <taxon>Leucogyrophana</taxon>
    </lineage>
</organism>
<dbReference type="EMBL" id="MU266411">
    <property type="protein sequence ID" value="KAH7924991.1"/>
    <property type="molecule type" value="Genomic_DNA"/>
</dbReference>
<comment type="caution">
    <text evidence="1">The sequence shown here is derived from an EMBL/GenBank/DDBJ whole genome shotgun (WGS) entry which is preliminary data.</text>
</comment>
<evidence type="ECO:0000313" key="1">
    <source>
        <dbReference type="EMBL" id="KAH7924991.1"/>
    </source>
</evidence>
<keyword evidence="2" id="KW-1185">Reference proteome</keyword>
<sequence length="477" mass="52830">MATLNGGILRQRLRSSARDGVKLGHGSDNEYLSDDALDHLQKSKQPLIDQDEVSSPSQYESGSDSGEETTDERASASGTGNRPSDSSPSPRFREDAEGPAAESSDFPSNSKGWYEFDLSVVVALVSPIGNWLTGGDHVKNLLLILLLIFYLHQIIEVPWSLYHLSRPRRRSPQAQPKEPSLEDRYHQIASSELHNLELFYLTMTVLSPVMGALLLRTVITSVSGPTSISWFSTSLFVLATGMRPWKHAIERLRQRTIDLHDVIHYPSSTTQDTQSQVDALAERLALLEAELRASKDAVKALTEEVFDHVDDAIDGVEKIARKQEKKSEATRAAQEVRFARLEQSVESLLEKREISPGGVSLNTTSTRASLLLSAVTDQLAPILPAWTHQEHQEKSQQSPRSSPKTGRTRSGSKLETIPEGAVFHTKPARPRFTSIRIPGIHLILRIGDLATLPVRTIVRYLLAGRIYQPQIPLASPP</sequence>
<gene>
    <name evidence="1" type="ORF">BV22DRAFT_465813</name>
</gene>
<protein>
    <submittedName>
        <fullName evidence="1">Uncharacterized protein</fullName>
    </submittedName>
</protein>
<reference evidence="1" key="1">
    <citation type="journal article" date="2021" name="New Phytol.">
        <title>Evolutionary innovations through gain and loss of genes in the ectomycorrhizal Boletales.</title>
        <authorList>
            <person name="Wu G."/>
            <person name="Miyauchi S."/>
            <person name="Morin E."/>
            <person name="Kuo A."/>
            <person name="Drula E."/>
            <person name="Varga T."/>
            <person name="Kohler A."/>
            <person name="Feng B."/>
            <person name="Cao Y."/>
            <person name="Lipzen A."/>
            <person name="Daum C."/>
            <person name="Hundley H."/>
            <person name="Pangilinan J."/>
            <person name="Johnson J."/>
            <person name="Barry K."/>
            <person name="LaButti K."/>
            <person name="Ng V."/>
            <person name="Ahrendt S."/>
            <person name="Min B."/>
            <person name="Choi I.G."/>
            <person name="Park H."/>
            <person name="Plett J.M."/>
            <person name="Magnuson J."/>
            <person name="Spatafora J.W."/>
            <person name="Nagy L.G."/>
            <person name="Henrissat B."/>
            <person name="Grigoriev I.V."/>
            <person name="Yang Z.L."/>
            <person name="Xu J."/>
            <person name="Martin F.M."/>
        </authorList>
    </citation>
    <scope>NUCLEOTIDE SEQUENCE</scope>
    <source>
        <strain evidence="1">KUC20120723A-06</strain>
    </source>
</reference>
<accession>A0ACB8BIF7</accession>
<proteinExistence type="predicted"/>
<name>A0ACB8BIF7_9AGAM</name>